<keyword evidence="2" id="KW-1185">Reference proteome</keyword>
<dbReference type="EMBL" id="CP021366">
    <property type="protein sequence ID" value="ART60989.1"/>
    <property type="molecule type" value="Genomic_DNA"/>
</dbReference>
<dbReference type="Proteomes" id="UP000194440">
    <property type="component" value="Chromosome"/>
</dbReference>
<dbReference type="KEGG" id="acip:CBP36_16035"/>
<reference evidence="1" key="1">
    <citation type="submission" date="2017-05" db="EMBL/GenBank/DDBJ databases">
        <title>Polyphasic characterization of four soil-derived phenanthrene-degrading Acidovorax strains and proposal of Acidovorax phenanthrenivorans sp. nov.</title>
        <authorList>
            <person name="Singleton D."/>
            <person name="Lee J."/>
            <person name="Dickey A.N."/>
            <person name="Stroud A."/>
            <person name="Scholl E.H."/>
            <person name="Wright F.A."/>
            <person name="Aitken M.D."/>
        </authorList>
    </citation>
    <scope>NUCLEOTIDE SEQUENCE</scope>
    <source>
        <strain evidence="1">P4</strain>
    </source>
</reference>
<gene>
    <name evidence="1" type="ORF">CBP36_16035</name>
</gene>
<organism evidence="1 2">
    <name type="scientific">Acidovorax carolinensis</name>
    <dbReference type="NCBI Taxonomy" id="553814"/>
    <lineage>
        <taxon>Bacteria</taxon>
        <taxon>Pseudomonadati</taxon>
        <taxon>Pseudomonadota</taxon>
        <taxon>Betaproteobacteria</taxon>
        <taxon>Burkholderiales</taxon>
        <taxon>Comamonadaceae</taxon>
        <taxon>Acidovorax</taxon>
    </lineage>
</organism>
<protein>
    <submittedName>
        <fullName evidence="1">Uncharacterized protein</fullName>
    </submittedName>
</protein>
<name>A0A240UIY6_9BURK</name>
<accession>A0A240UIY6</accession>
<evidence type="ECO:0000313" key="1">
    <source>
        <dbReference type="EMBL" id="ART60989.1"/>
    </source>
</evidence>
<dbReference type="OrthoDB" id="8910096at2"/>
<dbReference type="RefSeq" id="WP_086928823.1">
    <property type="nucleotide sequence ID" value="NZ_CP021362.1"/>
</dbReference>
<dbReference type="KEGG" id="acis:CBP35_02885"/>
<proteinExistence type="predicted"/>
<sequence>MQITIRGALTMAQLRQAIFEQLHELEDAYALAYSKGATLYVNPVNEHGEPVLLMRDGRVISKVLSDGPYRNAADDLKL</sequence>
<evidence type="ECO:0000313" key="2">
    <source>
        <dbReference type="Proteomes" id="UP000194440"/>
    </source>
</evidence>
<dbReference type="AlphaFoldDB" id="A0A240UIY6"/>